<comment type="caution">
    <text evidence="1">The sequence shown here is derived from an EMBL/GenBank/DDBJ whole genome shotgun (WGS) entry which is preliminary data.</text>
</comment>
<protein>
    <submittedName>
        <fullName evidence="1">Uncharacterized protein</fullName>
    </submittedName>
</protein>
<name>A0A9W9SKQ8_9EURO</name>
<dbReference type="RefSeq" id="XP_056482840.1">
    <property type="nucleotide sequence ID" value="XM_056636810.1"/>
</dbReference>
<gene>
    <name evidence="1" type="ORF">N7509_012173</name>
</gene>
<dbReference type="GeneID" id="81375790"/>
<reference evidence="1" key="2">
    <citation type="journal article" date="2023" name="IMA Fungus">
        <title>Comparative genomic study of the Penicillium genus elucidates a diverse pangenome and 15 lateral gene transfer events.</title>
        <authorList>
            <person name="Petersen C."/>
            <person name="Sorensen T."/>
            <person name="Nielsen M.R."/>
            <person name="Sondergaard T.E."/>
            <person name="Sorensen J.L."/>
            <person name="Fitzpatrick D.A."/>
            <person name="Frisvad J.C."/>
            <person name="Nielsen K.L."/>
        </authorList>
    </citation>
    <scope>NUCLEOTIDE SEQUENCE</scope>
    <source>
        <strain evidence="1">IBT 29677</strain>
    </source>
</reference>
<sequence>MDGSLRPIEQTLFCMVLHQSSHFMEYAFLRGRPQHCSYAAFSLGALYHHMVQSEHSREQQQSDKLG</sequence>
<dbReference type="Proteomes" id="UP001147747">
    <property type="component" value="Unassembled WGS sequence"/>
</dbReference>
<evidence type="ECO:0000313" key="2">
    <source>
        <dbReference type="Proteomes" id="UP001147747"/>
    </source>
</evidence>
<evidence type="ECO:0000313" key="1">
    <source>
        <dbReference type="EMBL" id="KAJ5379054.1"/>
    </source>
</evidence>
<organism evidence="1 2">
    <name type="scientific">Penicillium cosmopolitanum</name>
    <dbReference type="NCBI Taxonomy" id="1131564"/>
    <lineage>
        <taxon>Eukaryota</taxon>
        <taxon>Fungi</taxon>
        <taxon>Dikarya</taxon>
        <taxon>Ascomycota</taxon>
        <taxon>Pezizomycotina</taxon>
        <taxon>Eurotiomycetes</taxon>
        <taxon>Eurotiomycetidae</taxon>
        <taxon>Eurotiales</taxon>
        <taxon>Aspergillaceae</taxon>
        <taxon>Penicillium</taxon>
    </lineage>
</organism>
<reference evidence="1" key="1">
    <citation type="submission" date="2022-12" db="EMBL/GenBank/DDBJ databases">
        <authorList>
            <person name="Petersen C."/>
        </authorList>
    </citation>
    <scope>NUCLEOTIDE SEQUENCE</scope>
    <source>
        <strain evidence="1">IBT 29677</strain>
    </source>
</reference>
<keyword evidence="2" id="KW-1185">Reference proteome</keyword>
<dbReference type="AlphaFoldDB" id="A0A9W9SKQ8"/>
<accession>A0A9W9SKQ8</accession>
<dbReference type="EMBL" id="JAPZBU010000011">
    <property type="protein sequence ID" value="KAJ5379054.1"/>
    <property type="molecule type" value="Genomic_DNA"/>
</dbReference>
<proteinExistence type="predicted"/>